<comment type="caution">
    <text evidence="1">The sequence shown here is derived from an EMBL/GenBank/DDBJ whole genome shotgun (WGS) entry which is preliminary data.</text>
</comment>
<name>A0A917PRB8_9BACI</name>
<keyword evidence="2" id="KW-1185">Reference proteome</keyword>
<dbReference type="EMBL" id="BMNQ01000007">
    <property type="protein sequence ID" value="GGJ89075.1"/>
    <property type="molecule type" value="Genomic_DNA"/>
</dbReference>
<dbReference type="RefSeq" id="WP_188631950.1">
    <property type="nucleotide sequence ID" value="NZ_BMNQ01000007.1"/>
</dbReference>
<proteinExistence type="predicted"/>
<reference evidence="1" key="2">
    <citation type="submission" date="2020-09" db="EMBL/GenBank/DDBJ databases">
        <authorList>
            <person name="Sun Q."/>
            <person name="Ohkuma M."/>
        </authorList>
    </citation>
    <scope>NUCLEOTIDE SEQUENCE</scope>
    <source>
        <strain evidence="1">JCM 12580</strain>
    </source>
</reference>
<protein>
    <submittedName>
        <fullName evidence="1">Uncharacterized protein</fullName>
    </submittedName>
</protein>
<reference evidence="1" key="1">
    <citation type="journal article" date="2014" name="Int. J. Syst. Evol. Microbiol.">
        <title>Complete genome sequence of Corynebacterium casei LMG S-19264T (=DSM 44701T), isolated from a smear-ripened cheese.</title>
        <authorList>
            <consortium name="US DOE Joint Genome Institute (JGI-PGF)"/>
            <person name="Walter F."/>
            <person name="Albersmeier A."/>
            <person name="Kalinowski J."/>
            <person name="Ruckert C."/>
        </authorList>
    </citation>
    <scope>NUCLEOTIDE SEQUENCE</scope>
    <source>
        <strain evidence="1">JCM 12580</strain>
    </source>
</reference>
<dbReference type="Proteomes" id="UP000658382">
    <property type="component" value="Unassembled WGS sequence"/>
</dbReference>
<dbReference type="AlphaFoldDB" id="A0A917PRB8"/>
<organism evidence="1 2">
    <name type="scientific">Lentibacillus kapialis</name>
    <dbReference type="NCBI Taxonomy" id="340214"/>
    <lineage>
        <taxon>Bacteria</taxon>
        <taxon>Bacillati</taxon>
        <taxon>Bacillota</taxon>
        <taxon>Bacilli</taxon>
        <taxon>Bacillales</taxon>
        <taxon>Bacillaceae</taxon>
        <taxon>Lentibacillus</taxon>
    </lineage>
</organism>
<accession>A0A917PRB8</accession>
<gene>
    <name evidence="1" type="ORF">GCM10007063_09650</name>
</gene>
<evidence type="ECO:0000313" key="1">
    <source>
        <dbReference type="EMBL" id="GGJ89075.1"/>
    </source>
</evidence>
<evidence type="ECO:0000313" key="2">
    <source>
        <dbReference type="Proteomes" id="UP000658382"/>
    </source>
</evidence>
<sequence>MKRYGQLTVILAIIVLTIGTFYIQSAIASNGLPGITMEKVKGNKDEIKPVTISGSYSVGNSRDEFVQIDSKGATYGGKVSFPEHFRDRFFNAKVNQLQETYRSFMRGKGGSDTSYLETEDTLAYADVINQTVPGRGEATFDIAVLDKESDETMSFTLPVPNRAMYVQVQVQDVQMTGDELHVITRNYPQNGEKEAHFYRIDISNKAITGEDTIVSDGLHENKHTLSNMVSVSDETTAYDNIIFSKTTRPVAREDSQGMASEQTTKEKSEGYIVYNPETGKKRSLKMPESLEGQGRLGRDNTSLYFSGQQQIIEYNVETEQITNEVDLPSSCKEAKWGGITRIANDRAYMLAKAPQSFKRLLVLDLKSGDTLFEGKVKLEGSPEQNDKLNLYELRVD</sequence>